<gene>
    <name evidence="12" type="ORF">G3T16_04835</name>
</gene>
<dbReference type="InterPro" id="IPR003148">
    <property type="entry name" value="RCK_N"/>
</dbReference>
<dbReference type="GO" id="GO:0015297">
    <property type="term" value="F:antiporter activity"/>
    <property type="evidence" value="ECO:0007669"/>
    <property type="project" value="UniProtKB-KW"/>
</dbReference>
<evidence type="ECO:0000256" key="6">
    <source>
        <dbReference type="ARBA" id="ARBA00022989"/>
    </source>
</evidence>
<evidence type="ECO:0000259" key="11">
    <source>
        <dbReference type="Pfam" id="PF02254"/>
    </source>
</evidence>
<sequence length="519" mass="55974">MFEVICISFAFFFGLAVRQVGLPPLIGFLAPGFAINVFGSGLGLPTATNDILHYVAHLGVLILLFTVGLKLKLKQIARPQVVGGALLHFAITVALFAPGIRFFTGLDWNTALLIAMALAFSSTVLAAKLLETKRELGVFHGRTAIGILIVQDVIALVVLGVWSGQTPNLWALLVFALPLLRPLLYRLLDFAGHDELLVLMGMLLALVVGGMGFTAMGLSSEIGALLMGVLLANHPRAVELSESLWSLKEIFLVGFFLQIGMSGLPDLDALLFAVVMGLLLPLKGLLFFFLLVAFRLRARTSFLAALSLTAYSEFGLIVAAGVLPEWLVPLAIAVSVSFLVAAPLNRLAHPLFARWEHRLQRFERQTIHPDEQPSDLGDAQILVFGMGRTGTAAYDHLQQQGKLLAGLDADTYKVTAHQQAGRNVVFADAEDSNFWRTMDLAHIEAAILAMDDIEAKLVAARALRSKGFQGPIVSHALHEDHIERITAAGATHTYLTMQQAGMGLADRAVAALTVSDPAL</sequence>
<dbReference type="PANTHER" id="PTHR42751:SF1">
    <property type="entry name" value="CATION_PROTON ANTIPORTER YBAL-RELATED"/>
    <property type="match status" value="1"/>
</dbReference>
<keyword evidence="7" id="KW-0406">Ion transport</keyword>
<evidence type="ECO:0000256" key="7">
    <source>
        <dbReference type="ARBA" id="ARBA00023065"/>
    </source>
</evidence>
<keyword evidence="4" id="KW-0050">Antiport</keyword>
<dbReference type="PANTHER" id="PTHR42751">
    <property type="entry name" value="SODIUM/HYDROGEN EXCHANGER FAMILY/TRKA DOMAIN PROTEIN"/>
    <property type="match status" value="1"/>
</dbReference>
<feature type="transmembrane region" description="Helical" evidence="9">
    <location>
        <begin position="142"/>
        <end position="162"/>
    </location>
</feature>
<dbReference type="EMBL" id="CP048711">
    <property type="protein sequence ID" value="QIB64813.1"/>
    <property type="molecule type" value="Genomic_DNA"/>
</dbReference>
<evidence type="ECO:0000259" key="10">
    <source>
        <dbReference type="Pfam" id="PF00999"/>
    </source>
</evidence>
<dbReference type="GO" id="GO:0016020">
    <property type="term" value="C:membrane"/>
    <property type="evidence" value="ECO:0007669"/>
    <property type="project" value="UniProtKB-SubCell"/>
</dbReference>
<evidence type="ECO:0000256" key="3">
    <source>
        <dbReference type="ARBA" id="ARBA00022448"/>
    </source>
</evidence>
<keyword evidence="5 9" id="KW-0812">Transmembrane</keyword>
<evidence type="ECO:0000256" key="8">
    <source>
        <dbReference type="ARBA" id="ARBA00023136"/>
    </source>
</evidence>
<dbReference type="AlphaFoldDB" id="A0A6C0TZ48"/>
<evidence type="ECO:0000313" key="13">
    <source>
        <dbReference type="Proteomes" id="UP000477680"/>
    </source>
</evidence>
<accession>A0A6C0TZ48</accession>
<evidence type="ECO:0000256" key="1">
    <source>
        <dbReference type="ARBA" id="ARBA00004141"/>
    </source>
</evidence>
<keyword evidence="6 9" id="KW-1133">Transmembrane helix</keyword>
<dbReference type="GO" id="GO:1902600">
    <property type="term" value="P:proton transmembrane transport"/>
    <property type="evidence" value="ECO:0007669"/>
    <property type="project" value="InterPro"/>
</dbReference>
<reference evidence="12 13" key="1">
    <citation type="submission" date="2020-02" db="EMBL/GenBank/DDBJ databases">
        <title>Genome sequencing for Kineobactrum sp. M2.</title>
        <authorList>
            <person name="Park S.-J."/>
        </authorList>
    </citation>
    <scope>NUCLEOTIDE SEQUENCE [LARGE SCALE GENOMIC DNA]</scope>
    <source>
        <strain evidence="12 13">M2</strain>
    </source>
</reference>
<feature type="transmembrane region" description="Helical" evidence="9">
    <location>
        <begin position="51"/>
        <end position="69"/>
    </location>
</feature>
<dbReference type="RefSeq" id="WP_163494063.1">
    <property type="nucleotide sequence ID" value="NZ_CP048711.1"/>
</dbReference>
<proteinExistence type="inferred from homology"/>
<feature type="transmembrane region" description="Helical" evidence="9">
    <location>
        <begin position="168"/>
        <end position="184"/>
    </location>
</feature>
<dbReference type="Gene3D" id="1.20.1530.20">
    <property type="match status" value="1"/>
</dbReference>
<feature type="domain" description="RCK N-terminal" evidence="11">
    <location>
        <begin position="381"/>
        <end position="493"/>
    </location>
</feature>
<comment type="subcellular location">
    <subcellularLocation>
        <location evidence="1">Membrane</location>
        <topology evidence="1">Multi-pass membrane protein</topology>
    </subcellularLocation>
</comment>
<keyword evidence="3" id="KW-0813">Transport</keyword>
<keyword evidence="8 9" id="KW-0472">Membrane</keyword>
<feature type="transmembrane region" description="Helical" evidence="9">
    <location>
        <begin position="81"/>
        <end position="104"/>
    </location>
</feature>
<feature type="transmembrane region" description="Helical" evidence="9">
    <location>
        <begin position="196"/>
        <end position="216"/>
    </location>
</feature>
<evidence type="ECO:0000313" key="12">
    <source>
        <dbReference type="EMBL" id="QIB64813.1"/>
    </source>
</evidence>
<dbReference type="SUPFAM" id="SSF51735">
    <property type="entry name" value="NAD(P)-binding Rossmann-fold domains"/>
    <property type="match status" value="1"/>
</dbReference>
<dbReference type="KEGG" id="kim:G3T16_04835"/>
<evidence type="ECO:0000256" key="4">
    <source>
        <dbReference type="ARBA" id="ARBA00022449"/>
    </source>
</evidence>
<feature type="transmembrane region" description="Helical" evidence="9">
    <location>
        <begin position="301"/>
        <end position="320"/>
    </location>
</feature>
<dbReference type="GO" id="GO:0006813">
    <property type="term" value="P:potassium ion transport"/>
    <property type="evidence" value="ECO:0007669"/>
    <property type="project" value="InterPro"/>
</dbReference>
<protein>
    <submittedName>
        <fullName evidence="12">Cation:proton antiporter</fullName>
    </submittedName>
</protein>
<dbReference type="InterPro" id="IPR038770">
    <property type="entry name" value="Na+/solute_symporter_sf"/>
</dbReference>
<evidence type="ECO:0000256" key="5">
    <source>
        <dbReference type="ARBA" id="ARBA00022692"/>
    </source>
</evidence>
<feature type="transmembrane region" description="Helical" evidence="9">
    <location>
        <begin position="110"/>
        <end position="130"/>
    </location>
</feature>
<dbReference type="Gene3D" id="3.40.50.720">
    <property type="entry name" value="NAD(P)-binding Rossmann-like Domain"/>
    <property type="match status" value="1"/>
</dbReference>
<dbReference type="Proteomes" id="UP000477680">
    <property type="component" value="Chromosome"/>
</dbReference>
<keyword evidence="13" id="KW-1185">Reference proteome</keyword>
<feature type="transmembrane region" description="Helical" evidence="9">
    <location>
        <begin position="270"/>
        <end position="294"/>
    </location>
</feature>
<dbReference type="Pfam" id="PF02254">
    <property type="entry name" value="TrkA_N"/>
    <property type="match status" value="1"/>
</dbReference>
<feature type="transmembrane region" description="Helical" evidence="9">
    <location>
        <begin position="326"/>
        <end position="344"/>
    </location>
</feature>
<evidence type="ECO:0000256" key="9">
    <source>
        <dbReference type="SAM" id="Phobius"/>
    </source>
</evidence>
<dbReference type="InterPro" id="IPR036291">
    <property type="entry name" value="NAD(P)-bd_dom_sf"/>
</dbReference>
<dbReference type="Pfam" id="PF00999">
    <property type="entry name" value="Na_H_Exchanger"/>
    <property type="match status" value="1"/>
</dbReference>
<comment type="similarity">
    <text evidence="2">Belongs to the monovalent cation:proton antiporter 2 (CPA2) transporter (TC 2.A.37) family.</text>
</comment>
<dbReference type="InterPro" id="IPR006153">
    <property type="entry name" value="Cation/H_exchanger_TM"/>
</dbReference>
<evidence type="ECO:0000256" key="2">
    <source>
        <dbReference type="ARBA" id="ARBA00005551"/>
    </source>
</evidence>
<name>A0A6C0TZ48_9GAMM</name>
<organism evidence="12 13">
    <name type="scientific">Kineobactrum salinum</name>
    <dbReference type="NCBI Taxonomy" id="2708301"/>
    <lineage>
        <taxon>Bacteria</taxon>
        <taxon>Pseudomonadati</taxon>
        <taxon>Pseudomonadota</taxon>
        <taxon>Gammaproteobacteria</taxon>
        <taxon>Cellvibrionales</taxon>
        <taxon>Halieaceae</taxon>
        <taxon>Kineobactrum</taxon>
    </lineage>
</organism>
<feature type="domain" description="Cation/H+ exchanger transmembrane" evidence="10">
    <location>
        <begin position="8"/>
        <end position="325"/>
    </location>
</feature>